<organism evidence="13 14">
    <name type="scientific">Python bivittatus</name>
    <name type="common">Burmese python</name>
    <name type="synonym">Python molurus bivittatus</name>
    <dbReference type="NCBI Taxonomy" id="176946"/>
    <lineage>
        <taxon>Eukaryota</taxon>
        <taxon>Metazoa</taxon>
        <taxon>Chordata</taxon>
        <taxon>Craniata</taxon>
        <taxon>Vertebrata</taxon>
        <taxon>Euteleostomi</taxon>
        <taxon>Lepidosauria</taxon>
        <taxon>Squamata</taxon>
        <taxon>Bifurcata</taxon>
        <taxon>Unidentata</taxon>
        <taxon>Episquamata</taxon>
        <taxon>Toxicofera</taxon>
        <taxon>Serpentes</taxon>
        <taxon>Henophidia</taxon>
        <taxon>Pythonidae</taxon>
        <taxon>Python</taxon>
    </lineage>
</organism>
<keyword evidence="2" id="KW-1003">Cell membrane</keyword>
<keyword evidence="4 11" id="KW-0812">Transmembrane</keyword>
<dbReference type="AlphaFoldDB" id="A0A9F5J0Q0"/>
<dbReference type="InterPro" id="IPR000276">
    <property type="entry name" value="GPCR_Rhodpsn"/>
</dbReference>
<evidence type="ECO:0000313" key="14">
    <source>
        <dbReference type="RefSeq" id="XP_025029802.1"/>
    </source>
</evidence>
<dbReference type="InterPro" id="IPR017452">
    <property type="entry name" value="GPCR_Rhodpsn_7TM"/>
</dbReference>
<dbReference type="Proteomes" id="UP000695026">
    <property type="component" value="Unplaced"/>
</dbReference>
<dbReference type="GeneID" id="103051447"/>
<sequence length="515" mass="57783">MPEGNASTGSDFIFVGFTDQYKCQMLSFLFFSVVYIFTMVGNLGMIVLIRMDSRLHTPMYFFLSHLSLLDMCYSSTIVPKTLVNFLAGRKTISFAGCTTQLFIFAACATAESYLLAAMAYDCYVAVCKPLLYTVIMSQKVCKGLVAGAYVLGVMSSAVHTISIFRLPFCHSHKINHFFCDGPPLLTLACSDTHFNERLLFAMSIENHTAVSEFILLGFAENSKLKVTIFVFFLLIYFITVVSNLGMILLIRMDTQLHTPMYFFLSNLAFIDLCYSSNITPKALENFLVEKKTISFTGCILQIYFFVALASTEFILFGLMAYVRYMAICNPLLYPTLMSHAQCLKMAGGAFTAGFLNSIIHTTLVGTSSFCQSNEINHFFCEIPQLLKLSCSNTFLTEILIFICAGINMLGSLLIILSSYTCILSTIFKMNSVVGREKAFSTCISHLIAVIIFYGTGLFIYLQPSSNYSEDQNKTVSVFYAFIIPMLNPLIYSLRNKEVKDSLKRTMDRNLFSHLK</sequence>
<feature type="transmembrane region" description="Helical" evidence="11">
    <location>
        <begin position="261"/>
        <end position="279"/>
    </location>
</feature>
<feature type="transmembrane region" description="Helical" evidence="11">
    <location>
        <begin position="144"/>
        <end position="164"/>
    </location>
</feature>
<evidence type="ECO:0000256" key="8">
    <source>
        <dbReference type="ARBA" id="ARBA00023136"/>
    </source>
</evidence>
<feature type="transmembrane region" description="Helical" evidence="11">
    <location>
        <begin position="299"/>
        <end position="322"/>
    </location>
</feature>
<dbReference type="PROSITE" id="PS50262">
    <property type="entry name" value="G_PROTEIN_RECEP_F1_2"/>
    <property type="match status" value="2"/>
</dbReference>
<dbReference type="GO" id="GO:0004930">
    <property type="term" value="F:G protein-coupled receptor activity"/>
    <property type="evidence" value="ECO:0007669"/>
    <property type="project" value="UniProtKB-KW"/>
</dbReference>
<proteinExistence type="predicted"/>
<dbReference type="InterPro" id="IPR000725">
    <property type="entry name" value="Olfact_rcpt"/>
</dbReference>
<evidence type="ECO:0000256" key="1">
    <source>
        <dbReference type="ARBA" id="ARBA00004651"/>
    </source>
</evidence>
<feature type="transmembrane region" description="Helical" evidence="11">
    <location>
        <begin position="102"/>
        <end position="123"/>
    </location>
</feature>
<evidence type="ECO:0000256" key="3">
    <source>
        <dbReference type="ARBA" id="ARBA00022606"/>
    </source>
</evidence>
<dbReference type="OrthoDB" id="9890226at2759"/>
<keyword evidence="6 11" id="KW-1133">Transmembrane helix</keyword>
<feature type="transmembrane region" description="Helical" evidence="11">
    <location>
        <begin position="226"/>
        <end position="249"/>
    </location>
</feature>
<feature type="domain" description="G-protein coupled receptors family 1 profile" evidence="12">
    <location>
        <begin position="41"/>
        <end position="241"/>
    </location>
</feature>
<evidence type="ECO:0000256" key="6">
    <source>
        <dbReference type="ARBA" id="ARBA00022989"/>
    </source>
</evidence>
<evidence type="ECO:0000256" key="5">
    <source>
        <dbReference type="ARBA" id="ARBA00022725"/>
    </source>
</evidence>
<evidence type="ECO:0000256" key="11">
    <source>
        <dbReference type="SAM" id="Phobius"/>
    </source>
</evidence>
<feature type="domain" description="G-protein coupled receptors family 1 profile" evidence="12">
    <location>
        <begin position="242"/>
        <end position="491"/>
    </location>
</feature>
<gene>
    <name evidence="14" type="primary">LOC103051447</name>
</gene>
<dbReference type="PRINTS" id="PR00237">
    <property type="entry name" value="GPCRRHODOPSN"/>
</dbReference>
<keyword evidence="3" id="KW-0716">Sensory transduction</keyword>
<feature type="transmembrane region" description="Helical" evidence="11">
    <location>
        <begin position="474"/>
        <end position="493"/>
    </location>
</feature>
<comment type="subcellular location">
    <subcellularLocation>
        <location evidence="1">Cell membrane</location>
        <topology evidence="1">Multi-pass membrane protein</topology>
    </subcellularLocation>
</comment>
<feature type="transmembrane region" description="Helical" evidence="11">
    <location>
        <begin position="60"/>
        <end position="82"/>
    </location>
</feature>
<keyword evidence="8 11" id="KW-0472">Membrane</keyword>
<dbReference type="SUPFAM" id="SSF81321">
    <property type="entry name" value="Family A G protein-coupled receptor-like"/>
    <property type="match status" value="2"/>
</dbReference>
<dbReference type="Gene3D" id="1.20.1070.10">
    <property type="entry name" value="Rhodopsin 7-helix transmembrane proteins"/>
    <property type="match status" value="2"/>
</dbReference>
<dbReference type="FunFam" id="1.20.1070.10:FF:000004">
    <property type="entry name" value="Olfactory receptor"/>
    <property type="match status" value="1"/>
</dbReference>
<keyword evidence="9" id="KW-0675">Receptor</keyword>
<evidence type="ECO:0000256" key="9">
    <source>
        <dbReference type="ARBA" id="ARBA00023170"/>
    </source>
</evidence>
<evidence type="ECO:0000256" key="4">
    <source>
        <dbReference type="ARBA" id="ARBA00022692"/>
    </source>
</evidence>
<keyword evidence="7" id="KW-0297">G-protein coupled receptor</keyword>
<name>A0A9F5J0Q0_PYTBI</name>
<feature type="transmembrane region" description="Helical" evidence="11">
    <location>
        <begin position="438"/>
        <end position="462"/>
    </location>
</feature>
<dbReference type="GO" id="GO:0005886">
    <property type="term" value="C:plasma membrane"/>
    <property type="evidence" value="ECO:0007669"/>
    <property type="project" value="UniProtKB-SubCell"/>
</dbReference>
<keyword evidence="13" id="KW-1185">Reference proteome</keyword>
<dbReference type="Pfam" id="PF13853">
    <property type="entry name" value="7tm_4"/>
    <property type="match status" value="2"/>
</dbReference>
<evidence type="ECO:0000256" key="2">
    <source>
        <dbReference type="ARBA" id="ARBA00022475"/>
    </source>
</evidence>
<evidence type="ECO:0000256" key="7">
    <source>
        <dbReference type="ARBA" id="ARBA00023040"/>
    </source>
</evidence>
<dbReference type="PRINTS" id="PR00245">
    <property type="entry name" value="OLFACTORYR"/>
</dbReference>
<dbReference type="GO" id="GO:0004984">
    <property type="term" value="F:olfactory receptor activity"/>
    <property type="evidence" value="ECO:0007669"/>
    <property type="project" value="InterPro"/>
</dbReference>
<dbReference type="CDD" id="cd15411">
    <property type="entry name" value="7tmA_OR8H-like"/>
    <property type="match status" value="1"/>
</dbReference>
<protein>
    <submittedName>
        <fullName evidence="14">Olfactory receptor 5F1-like isoform X1</fullName>
    </submittedName>
</protein>
<evidence type="ECO:0000313" key="13">
    <source>
        <dbReference type="Proteomes" id="UP000695026"/>
    </source>
</evidence>
<feature type="transmembrane region" description="Helical" evidence="11">
    <location>
        <begin position="398"/>
        <end position="426"/>
    </location>
</feature>
<dbReference type="FunFam" id="1.20.1070.10:FF:000003">
    <property type="entry name" value="Olfactory receptor"/>
    <property type="match status" value="1"/>
</dbReference>
<feature type="transmembrane region" description="Helical" evidence="11">
    <location>
        <begin position="25"/>
        <end position="48"/>
    </location>
</feature>
<evidence type="ECO:0000259" key="12">
    <source>
        <dbReference type="PROSITE" id="PS50262"/>
    </source>
</evidence>
<feature type="transmembrane region" description="Helical" evidence="11">
    <location>
        <begin position="342"/>
        <end position="359"/>
    </location>
</feature>
<keyword evidence="10" id="KW-0807">Transducer</keyword>
<keyword evidence="5" id="KW-0552">Olfaction</keyword>
<reference evidence="14" key="1">
    <citation type="submission" date="2025-08" db="UniProtKB">
        <authorList>
            <consortium name="RefSeq"/>
        </authorList>
    </citation>
    <scope>IDENTIFICATION</scope>
    <source>
        <tissue evidence="14">Liver</tissue>
    </source>
</reference>
<accession>A0A9F5J0Q0</accession>
<dbReference type="RefSeq" id="XP_025029802.1">
    <property type="nucleotide sequence ID" value="XM_025174034.1"/>
</dbReference>
<dbReference type="PANTHER" id="PTHR48018">
    <property type="entry name" value="OLFACTORY RECEPTOR"/>
    <property type="match status" value="1"/>
</dbReference>
<evidence type="ECO:0000256" key="10">
    <source>
        <dbReference type="ARBA" id="ARBA00023224"/>
    </source>
</evidence>